<dbReference type="InterPro" id="IPR036388">
    <property type="entry name" value="WH-like_DNA-bd_sf"/>
</dbReference>
<sequence length="503" mass="58860">MLFEELFLEKADLQKYDMFRVLKSAGANSLTINDISDRLHLSYQQTYNTFQDLLRDMQSLDTHLDTTLDRHALLSQQTFKVSLDRYRLFLLEQSLVFQFIDYLVQSPDATVGEFCDQHFISKSTLLRKSAPLKHFMAQYSLRFAYTNLQITGDECNIRYFLFIIYWTGFHGIKWPFRNFSETETNQLVSAINSPSTDTITLLQKKLLLGLTHIRIKHGYLVRNSAAFDSLTIHNPDFEQLTLSAELFADLSNKNRQLETKFFFFAQFSLITSATETEQLQHVKTYLEAQNSDLWQFTINLFDYLAVTYHTKMTVNDEPMLTADILRALITANALQTNYPKLLDFYHTNLAGFKRTHLYQTVLTFFEQLGVKQNLATLYRNRQQIVEYLCYLLQPRFHHFEDQQIVRVWLIAENADLLTIELQRFLKHLRIVQVLPPKAKPSYADLILSTIDIQAPSIQQMAVYGIPMLHWNLEAQDSDFFRLYTKIKELYDAKMDAIKPESAP</sequence>
<feature type="domain" description="Mga helix-turn-helix" evidence="1">
    <location>
        <begin position="84"/>
        <end position="162"/>
    </location>
</feature>
<dbReference type="Gene3D" id="1.10.10.10">
    <property type="entry name" value="Winged helix-like DNA-binding domain superfamily/Winged helix DNA-binding domain"/>
    <property type="match status" value="1"/>
</dbReference>
<protein>
    <submittedName>
        <fullName evidence="2">Helix-turn-helix domain-containing protein</fullName>
    </submittedName>
</protein>
<proteinExistence type="predicted"/>
<dbReference type="Pfam" id="PF05043">
    <property type="entry name" value="Mga"/>
    <property type="match status" value="1"/>
</dbReference>
<evidence type="ECO:0000259" key="1">
    <source>
        <dbReference type="Pfam" id="PF05043"/>
    </source>
</evidence>
<dbReference type="EMBL" id="JBGQPK010000039">
    <property type="protein sequence ID" value="MFL2029770.1"/>
    <property type="molecule type" value="Genomic_DNA"/>
</dbReference>
<evidence type="ECO:0000313" key="2">
    <source>
        <dbReference type="EMBL" id="MFL2029770.1"/>
    </source>
</evidence>
<keyword evidence="3" id="KW-1185">Reference proteome</keyword>
<accession>A0ABW8UHT2</accession>
<reference evidence="2 3" key="1">
    <citation type="submission" date="2024-08" db="EMBL/GenBank/DDBJ databases">
        <authorList>
            <person name="Arias E."/>
        </authorList>
    </citation>
    <scope>NUCLEOTIDE SEQUENCE [LARGE SCALE GENOMIC DNA]</scope>
    <source>
        <strain evidence="2 3">FAM 25317</strain>
    </source>
</reference>
<organism evidence="2 3">
    <name type="scientific">Loigolactobacillus zhaoyuanensis</name>
    <dbReference type="NCBI Taxonomy" id="2486017"/>
    <lineage>
        <taxon>Bacteria</taxon>
        <taxon>Bacillati</taxon>
        <taxon>Bacillota</taxon>
        <taxon>Bacilli</taxon>
        <taxon>Lactobacillales</taxon>
        <taxon>Lactobacillaceae</taxon>
        <taxon>Loigolactobacillus</taxon>
    </lineage>
</organism>
<evidence type="ECO:0000313" key="3">
    <source>
        <dbReference type="Proteomes" id="UP001625389"/>
    </source>
</evidence>
<dbReference type="InterPro" id="IPR007737">
    <property type="entry name" value="Mga_HTH"/>
</dbReference>
<name>A0ABW8UHT2_9LACO</name>
<dbReference type="RefSeq" id="WP_407137532.1">
    <property type="nucleotide sequence ID" value="NZ_JBGQPK010000039.1"/>
</dbReference>
<gene>
    <name evidence="2" type="ORF">ACEN34_09085</name>
</gene>
<dbReference type="Proteomes" id="UP001625389">
    <property type="component" value="Unassembled WGS sequence"/>
</dbReference>
<comment type="caution">
    <text evidence="2">The sequence shown here is derived from an EMBL/GenBank/DDBJ whole genome shotgun (WGS) entry which is preliminary data.</text>
</comment>